<dbReference type="PANTHER" id="PTHR30071">
    <property type="entry name" value="HEME EXPORTER PROTEIN C"/>
    <property type="match status" value="1"/>
</dbReference>
<keyword evidence="9" id="KW-1185">Reference proteome</keyword>
<feature type="transmembrane region" description="Helical" evidence="6">
    <location>
        <begin position="238"/>
        <end position="258"/>
    </location>
</feature>
<keyword evidence="4 6" id="KW-1133">Transmembrane helix</keyword>
<feature type="domain" description="Cytochrome c assembly protein" evidence="7">
    <location>
        <begin position="106"/>
        <end position="321"/>
    </location>
</feature>
<evidence type="ECO:0000313" key="8">
    <source>
        <dbReference type="EMBL" id="GGM67140.1"/>
    </source>
</evidence>
<dbReference type="EMBL" id="BMPI01000055">
    <property type="protein sequence ID" value="GGM67140.1"/>
    <property type="molecule type" value="Genomic_DNA"/>
</dbReference>
<evidence type="ECO:0000256" key="5">
    <source>
        <dbReference type="ARBA" id="ARBA00023136"/>
    </source>
</evidence>
<dbReference type="GO" id="GO:0005886">
    <property type="term" value="C:plasma membrane"/>
    <property type="evidence" value="ECO:0007669"/>
    <property type="project" value="TreeGrafter"/>
</dbReference>
<feature type="transmembrane region" description="Helical" evidence="6">
    <location>
        <begin position="75"/>
        <end position="96"/>
    </location>
</feature>
<comment type="subcellular location">
    <subcellularLocation>
        <location evidence="1">Membrane</location>
        <topology evidence="1">Multi-pass membrane protein</topology>
    </subcellularLocation>
</comment>
<evidence type="ECO:0000256" key="6">
    <source>
        <dbReference type="SAM" id="Phobius"/>
    </source>
</evidence>
<keyword evidence="3" id="KW-0201">Cytochrome c-type biogenesis</keyword>
<proteinExistence type="predicted"/>
<keyword evidence="5 6" id="KW-0472">Membrane</keyword>
<dbReference type="InterPro" id="IPR017562">
    <property type="entry name" value="Cyt_c_biogenesis_CcsA"/>
</dbReference>
<dbReference type="GO" id="GO:0020037">
    <property type="term" value="F:heme binding"/>
    <property type="evidence" value="ECO:0007669"/>
    <property type="project" value="InterPro"/>
</dbReference>
<feature type="transmembrane region" description="Helical" evidence="6">
    <location>
        <begin position="170"/>
        <end position="193"/>
    </location>
</feature>
<feature type="transmembrane region" description="Helical" evidence="6">
    <location>
        <begin position="139"/>
        <end position="158"/>
    </location>
</feature>
<evidence type="ECO:0000256" key="2">
    <source>
        <dbReference type="ARBA" id="ARBA00022692"/>
    </source>
</evidence>
<evidence type="ECO:0000256" key="4">
    <source>
        <dbReference type="ARBA" id="ARBA00022989"/>
    </source>
</evidence>
<sequence length="327" mass="34782">MAPLSDQLLAVTLVAYLLAMVAYTFEHAVRRVGSVAPAASRLPAVRVAASPAASQPSPDPELTSDAVPSPWAHRAGWAAIIATGIGVIAHLSCLISRGIEARRVPWGNMYEFVLAVTLVGVLAWLAIVLRRPAIRPVGLYVTLAAVILLGLAGMRLYTAAGPLVPALNSYWLKIHVSTAAIASGIFLLGFIAASGYLARLVYDRAAATDRPPGLVASVGRHLPAAATLERLSFQAHAVAFPIWSFAVGAGAIWAEAAWGRYWGWDPKETWAFISWVAYAGYLHAHATPSIKRPVVAYLAIVAWGTMMFNLFAVNLLIAGLHSYAGTE</sequence>
<dbReference type="InterPro" id="IPR045062">
    <property type="entry name" value="Cyt_c_biogenesis_CcsA/CcmC"/>
</dbReference>
<dbReference type="Pfam" id="PF01578">
    <property type="entry name" value="Cytochrom_C_asm"/>
    <property type="match status" value="1"/>
</dbReference>
<dbReference type="NCBIfam" id="TIGR03144">
    <property type="entry name" value="cytochr_II_ccsB"/>
    <property type="match status" value="1"/>
</dbReference>
<feature type="transmembrane region" description="Helical" evidence="6">
    <location>
        <begin position="108"/>
        <end position="127"/>
    </location>
</feature>
<dbReference type="InterPro" id="IPR002541">
    <property type="entry name" value="Cyt_c_assembly"/>
</dbReference>
<reference evidence="8" key="2">
    <citation type="submission" date="2020-09" db="EMBL/GenBank/DDBJ databases">
        <authorList>
            <person name="Sun Q."/>
            <person name="Ohkuma M."/>
        </authorList>
    </citation>
    <scope>NUCLEOTIDE SEQUENCE</scope>
    <source>
        <strain evidence="8">JCM 19831</strain>
    </source>
</reference>
<evidence type="ECO:0000313" key="9">
    <source>
        <dbReference type="Proteomes" id="UP000642070"/>
    </source>
</evidence>
<name>A0A917X3T7_9ACTN</name>
<accession>A0A917X3T7</accession>
<feature type="transmembrane region" description="Helical" evidence="6">
    <location>
        <begin position="294"/>
        <end position="317"/>
    </location>
</feature>
<reference evidence="8" key="1">
    <citation type="journal article" date="2014" name="Int. J. Syst. Evol. Microbiol.">
        <title>Complete genome sequence of Corynebacterium casei LMG S-19264T (=DSM 44701T), isolated from a smear-ripened cheese.</title>
        <authorList>
            <consortium name="US DOE Joint Genome Institute (JGI-PGF)"/>
            <person name="Walter F."/>
            <person name="Albersmeier A."/>
            <person name="Kalinowski J."/>
            <person name="Ruckert C."/>
        </authorList>
    </citation>
    <scope>NUCLEOTIDE SEQUENCE</scope>
    <source>
        <strain evidence="8">JCM 19831</strain>
    </source>
</reference>
<evidence type="ECO:0000256" key="3">
    <source>
        <dbReference type="ARBA" id="ARBA00022748"/>
    </source>
</evidence>
<dbReference type="RefSeq" id="WP_190255368.1">
    <property type="nucleotide sequence ID" value="NZ_BMPI01000055.1"/>
</dbReference>
<dbReference type="AlphaFoldDB" id="A0A917X3T7"/>
<dbReference type="Proteomes" id="UP000642070">
    <property type="component" value="Unassembled WGS sequence"/>
</dbReference>
<feature type="transmembrane region" description="Helical" evidence="6">
    <location>
        <begin position="270"/>
        <end position="288"/>
    </location>
</feature>
<organism evidence="8 9">
    <name type="scientific">Dactylosporangium sucinum</name>
    <dbReference type="NCBI Taxonomy" id="1424081"/>
    <lineage>
        <taxon>Bacteria</taxon>
        <taxon>Bacillati</taxon>
        <taxon>Actinomycetota</taxon>
        <taxon>Actinomycetes</taxon>
        <taxon>Micromonosporales</taxon>
        <taxon>Micromonosporaceae</taxon>
        <taxon>Dactylosporangium</taxon>
    </lineage>
</organism>
<dbReference type="PANTHER" id="PTHR30071:SF1">
    <property type="entry name" value="CYTOCHROME B_B6 PROTEIN-RELATED"/>
    <property type="match status" value="1"/>
</dbReference>
<keyword evidence="2 6" id="KW-0812">Transmembrane</keyword>
<protein>
    <submittedName>
        <fullName evidence="8">C-type cytochrome biogenesis protein CcsB</fullName>
    </submittedName>
</protein>
<evidence type="ECO:0000256" key="1">
    <source>
        <dbReference type="ARBA" id="ARBA00004141"/>
    </source>
</evidence>
<gene>
    <name evidence="8" type="primary">ccsA</name>
    <name evidence="8" type="ORF">GCM10007977_081070</name>
</gene>
<comment type="caution">
    <text evidence="8">The sequence shown here is derived from an EMBL/GenBank/DDBJ whole genome shotgun (WGS) entry which is preliminary data.</text>
</comment>
<dbReference type="GO" id="GO:0017004">
    <property type="term" value="P:cytochrome complex assembly"/>
    <property type="evidence" value="ECO:0007669"/>
    <property type="project" value="UniProtKB-KW"/>
</dbReference>
<evidence type="ECO:0000259" key="7">
    <source>
        <dbReference type="Pfam" id="PF01578"/>
    </source>
</evidence>